<accession>A0A0L8BKK6</accession>
<evidence type="ECO:0000313" key="2">
    <source>
        <dbReference type="EMBL" id="KOF15197.1"/>
    </source>
</evidence>
<dbReference type="Proteomes" id="UP000037425">
    <property type="component" value="Unassembled WGS sequence"/>
</dbReference>
<dbReference type="CDD" id="cd13921">
    <property type="entry name" value="Amicyanin"/>
    <property type="match status" value="1"/>
</dbReference>
<dbReference type="PATRIC" id="fig|106592.7.peg.3595"/>
<dbReference type="Gene3D" id="2.60.40.420">
    <property type="entry name" value="Cupredoxins - blue copper proteins"/>
    <property type="match status" value="1"/>
</dbReference>
<sequence>MRSRFHLIAIAGLLLGNGAGDVRAETIRVTVEKMAFVPAQIQARVGDTIEWINKDILVHTATVKDGWEVLIPAKKTASLVVREVGQVDYYCRFHPNMKGRISVTKP</sequence>
<reference evidence="3" key="1">
    <citation type="submission" date="2015-07" db="EMBL/GenBank/DDBJ databases">
        <title>Whole genome sequence of an Ensifer adhaerens strain isolated from a cave pool in the Wind Cave National Park.</title>
        <authorList>
            <person name="Eng W.W.H."/>
            <person name="Gan H.M."/>
            <person name="Barton H.A."/>
            <person name="Savka M.A."/>
        </authorList>
    </citation>
    <scope>NUCLEOTIDE SEQUENCE [LARGE SCALE GENOMIC DNA]</scope>
    <source>
        <strain evidence="3">SD006</strain>
    </source>
</reference>
<protein>
    <submittedName>
        <fullName evidence="2">Amicyanin</fullName>
    </submittedName>
</protein>
<evidence type="ECO:0000259" key="1">
    <source>
        <dbReference type="Pfam" id="PF13473"/>
    </source>
</evidence>
<evidence type="ECO:0000313" key="3">
    <source>
        <dbReference type="Proteomes" id="UP000037425"/>
    </source>
</evidence>
<dbReference type="InterPro" id="IPR052721">
    <property type="entry name" value="ET_Amicyanin"/>
</dbReference>
<dbReference type="AlphaFoldDB" id="A0A0L8BKK6"/>
<dbReference type="RefSeq" id="WP_053251377.1">
    <property type="nucleotide sequence ID" value="NZ_LGAP01000021.1"/>
</dbReference>
<comment type="caution">
    <text evidence="2">The sequence shown here is derived from an EMBL/GenBank/DDBJ whole genome shotgun (WGS) entry which is preliminary data.</text>
</comment>
<gene>
    <name evidence="2" type="ORF">AC244_24295</name>
</gene>
<dbReference type="InterPro" id="IPR028096">
    <property type="entry name" value="EfeO_Cupredoxin"/>
</dbReference>
<feature type="domain" description="EfeO-type cupredoxin-like" evidence="1">
    <location>
        <begin position="12"/>
        <end position="102"/>
    </location>
</feature>
<dbReference type="EMBL" id="LGAP01000021">
    <property type="protein sequence ID" value="KOF15197.1"/>
    <property type="molecule type" value="Genomic_DNA"/>
</dbReference>
<dbReference type="PANTHER" id="PTHR36507">
    <property type="entry name" value="BLL1555 PROTEIN"/>
    <property type="match status" value="1"/>
</dbReference>
<dbReference type="SUPFAM" id="SSF49503">
    <property type="entry name" value="Cupredoxins"/>
    <property type="match status" value="1"/>
</dbReference>
<dbReference type="PANTHER" id="PTHR36507:SF1">
    <property type="entry name" value="BLL1555 PROTEIN"/>
    <property type="match status" value="1"/>
</dbReference>
<proteinExistence type="predicted"/>
<dbReference type="InterPro" id="IPR008972">
    <property type="entry name" value="Cupredoxin"/>
</dbReference>
<dbReference type="OrthoDB" id="9796416at2"/>
<organism evidence="2 3">
    <name type="scientific">Ensifer adhaerens</name>
    <name type="common">Sinorhizobium morelense</name>
    <dbReference type="NCBI Taxonomy" id="106592"/>
    <lineage>
        <taxon>Bacteria</taxon>
        <taxon>Pseudomonadati</taxon>
        <taxon>Pseudomonadota</taxon>
        <taxon>Alphaproteobacteria</taxon>
        <taxon>Hyphomicrobiales</taxon>
        <taxon>Rhizobiaceae</taxon>
        <taxon>Sinorhizobium/Ensifer group</taxon>
        <taxon>Ensifer</taxon>
    </lineage>
</organism>
<name>A0A0L8BKK6_ENSAD</name>
<dbReference type="InterPro" id="IPR035668">
    <property type="entry name" value="Amicyanin"/>
</dbReference>
<dbReference type="Pfam" id="PF13473">
    <property type="entry name" value="Cupredoxin_1"/>
    <property type="match status" value="1"/>
</dbReference>